<dbReference type="SUPFAM" id="SSF53067">
    <property type="entry name" value="Actin-like ATPase domain"/>
    <property type="match status" value="1"/>
</dbReference>
<dbReference type="EMBL" id="AEXM01000012">
    <property type="protein sequence ID" value="EGC82404.1"/>
    <property type="molecule type" value="Genomic_DNA"/>
</dbReference>
<dbReference type="InterPro" id="IPR000600">
    <property type="entry name" value="ROK"/>
</dbReference>
<evidence type="ECO:0000256" key="1">
    <source>
        <dbReference type="ARBA" id="ARBA00006479"/>
    </source>
</evidence>
<dbReference type="PATRIC" id="fig|879305.3.peg.568"/>
<protein>
    <submittedName>
        <fullName evidence="2">ROK family protein</fullName>
    </submittedName>
</protein>
<gene>
    <name evidence="2" type="ORF">HMPREF9290_1510</name>
</gene>
<comment type="caution">
    <text evidence="2">The sequence shown here is derived from an EMBL/GenBank/DDBJ whole genome shotgun (WGS) entry which is preliminary data.</text>
</comment>
<organism evidence="2 3">
    <name type="scientific">Anaerococcus prevotii ACS-065-V-Col13</name>
    <dbReference type="NCBI Taxonomy" id="879305"/>
    <lineage>
        <taxon>Bacteria</taxon>
        <taxon>Bacillati</taxon>
        <taxon>Bacillota</taxon>
        <taxon>Tissierellia</taxon>
        <taxon>Tissierellales</taxon>
        <taxon>Peptoniphilaceae</taxon>
        <taxon>Anaerococcus</taxon>
    </lineage>
</organism>
<dbReference type="Proteomes" id="UP000005286">
    <property type="component" value="Unassembled WGS sequence"/>
</dbReference>
<accession>F0GUT6</accession>
<keyword evidence="3" id="KW-1185">Reference proteome</keyword>
<dbReference type="RefSeq" id="WP_004834237.1">
    <property type="nucleotide sequence ID" value="NZ_AEXM01000012.1"/>
</dbReference>
<dbReference type="Gene3D" id="3.30.420.40">
    <property type="match status" value="2"/>
</dbReference>
<evidence type="ECO:0000313" key="3">
    <source>
        <dbReference type="Proteomes" id="UP000005286"/>
    </source>
</evidence>
<dbReference type="PANTHER" id="PTHR18964">
    <property type="entry name" value="ROK (REPRESSOR, ORF, KINASE) FAMILY"/>
    <property type="match status" value="1"/>
</dbReference>
<reference evidence="2 3" key="1">
    <citation type="submission" date="2011-01" db="EMBL/GenBank/DDBJ databases">
        <authorList>
            <person name="Durkin A.S."/>
            <person name="Madupu R."/>
            <person name="Torralba M."/>
            <person name="Gillis M."/>
            <person name="Methe B."/>
            <person name="Sutton G."/>
            <person name="Nelson K.E."/>
        </authorList>
    </citation>
    <scope>NUCLEOTIDE SEQUENCE [LARGE SCALE GENOMIC DNA]</scope>
    <source>
        <strain evidence="2 3">ACS-065-V-Col13</strain>
    </source>
</reference>
<evidence type="ECO:0000313" key="2">
    <source>
        <dbReference type="EMBL" id="EGC82404.1"/>
    </source>
</evidence>
<comment type="similarity">
    <text evidence="1">Belongs to the ROK (NagC/XylR) family.</text>
</comment>
<dbReference type="PANTHER" id="PTHR18964:SF149">
    <property type="entry name" value="BIFUNCTIONAL UDP-N-ACETYLGLUCOSAMINE 2-EPIMERASE_N-ACETYLMANNOSAMINE KINASE"/>
    <property type="match status" value="1"/>
</dbReference>
<proteinExistence type="inferred from homology"/>
<name>F0GUT6_9FIRM</name>
<dbReference type="InterPro" id="IPR043129">
    <property type="entry name" value="ATPase_NBD"/>
</dbReference>
<sequence length="256" mass="27937">MNVLCFDIGGTNIKSMLIGPDEKIEFPIIESKAKDGIELLKKDIFACISKVRENYDVYGIAISTAGMVDPVSQKIAHANSNFKDYIGFDWKEAINNEFNLPVVVENDVKSAALGEYNFGRAKGCKSVFVLTLGTGIGGALVVDGEIYRGSSGHAGEIGYMRIDGNEFEKIASASALVRRAKSEYPNKDYTNGIKIFEAIDKNEKEAIDLLDYMTDKLSVGIANIILIANPSMVLIGGGISEQKEKLLDPIKEKVKK</sequence>
<dbReference type="Pfam" id="PF00480">
    <property type="entry name" value="ROK"/>
    <property type="match status" value="1"/>
</dbReference>
<dbReference type="AlphaFoldDB" id="F0GUT6"/>
<dbReference type="CDD" id="cd24068">
    <property type="entry name" value="ASKHA_NBD_ROK_FnNanK-like"/>
    <property type="match status" value="1"/>
</dbReference>
<dbReference type="STRING" id="879305.HMPREF9290_1510"/>
<dbReference type="eggNOG" id="COG1940">
    <property type="taxonomic scope" value="Bacteria"/>
</dbReference>